<evidence type="ECO:0000313" key="3">
    <source>
        <dbReference type="Proteomes" id="UP000305888"/>
    </source>
</evidence>
<dbReference type="InterPro" id="IPR036388">
    <property type="entry name" value="WH-like_DNA-bd_sf"/>
</dbReference>
<dbReference type="InterPro" id="IPR050662">
    <property type="entry name" value="Sec-metab_biosynth-thioest"/>
</dbReference>
<evidence type="ECO:0000259" key="1">
    <source>
        <dbReference type="SMART" id="SM00849"/>
    </source>
</evidence>
<dbReference type="SMART" id="SM00849">
    <property type="entry name" value="Lactamase_B"/>
    <property type="match status" value="1"/>
</dbReference>
<name>A0A5B8FXE0_9RHOB</name>
<dbReference type="PANTHER" id="PTHR23131:SF0">
    <property type="entry name" value="ENDORIBONUCLEASE LACTB2"/>
    <property type="match status" value="1"/>
</dbReference>
<reference evidence="2 3" key="1">
    <citation type="submission" date="2019-06" db="EMBL/GenBank/DDBJ databases">
        <title>Genome sequence of Rhodobacteraceae bacterium D4M1.</title>
        <authorList>
            <person name="Cao J."/>
        </authorList>
    </citation>
    <scope>NUCLEOTIDE SEQUENCE [LARGE SCALE GENOMIC DNA]</scope>
    <source>
        <strain evidence="2 3">D4M1</strain>
    </source>
</reference>
<dbReference type="CDD" id="cd16278">
    <property type="entry name" value="metallo-hydrolase-like_MBL-fold"/>
    <property type="match status" value="1"/>
</dbReference>
<dbReference type="InterPro" id="IPR036866">
    <property type="entry name" value="RibonucZ/Hydroxyglut_hydro"/>
</dbReference>
<dbReference type="AlphaFoldDB" id="A0A5B8FXE0"/>
<organism evidence="2 3">
    <name type="scientific">Paroceanicella profunda</name>
    <dbReference type="NCBI Taxonomy" id="2579971"/>
    <lineage>
        <taxon>Bacteria</taxon>
        <taxon>Pseudomonadati</taxon>
        <taxon>Pseudomonadota</taxon>
        <taxon>Alphaproteobacteria</taxon>
        <taxon>Rhodobacterales</taxon>
        <taxon>Paracoccaceae</taxon>
        <taxon>Paroceanicella</taxon>
    </lineage>
</organism>
<dbReference type="Pfam" id="PF00753">
    <property type="entry name" value="Lactamase_B"/>
    <property type="match status" value="1"/>
</dbReference>
<keyword evidence="2" id="KW-0378">Hydrolase</keyword>
<dbReference type="Proteomes" id="UP000305888">
    <property type="component" value="Chromosome"/>
</dbReference>
<dbReference type="OrthoDB" id="9788263at2"/>
<dbReference type="KEGG" id="ppru:FDP22_02535"/>
<dbReference type="EMBL" id="CP040818">
    <property type="protein sequence ID" value="QDL90763.1"/>
    <property type="molecule type" value="Genomic_DNA"/>
</dbReference>
<dbReference type="InterPro" id="IPR041516">
    <property type="entry name" value="LACTB2_WH"/>
</dbReference>
<dbReference type="GO" id="GO:0016787">
    <property type="term" value="F:hydrolase activity"/>
    <property type="evidence" value="ECO:0007669"/>
    <property type="project" value="UniProtKB-KW"/>
</dbReference>
<dbReference type="Gene3D" id="1.10.10.10">
    <property type="entry name" value="Winged helix-like DNA-binding domain superfamily/Winged helix DNA-binding domain"/>
    <property type="match status" value="1"/>
</dbReference>
<dbReference type="InterPro" id="IPR001279">
    <property type="entry name" value="Metallo-B-lactamas"/>
</dbReference>
<accession>A0A5B8FXE0</accession>
<dbReference type="Pfam" id="PF17778">
    <property type="entry name" value="WHD_BLACT"/>
    <property type="match status" value="1"/>
</dbReference>
<dbReference type="PANTHER" id="PTHR23131">
    <property type="entry name" value="ENDORIBONUCLEASE LACTB2"/>
    <property type="match status" value="1"/>
</dbReference>
<dbReference type="Gene3D" id="3.60.15.10">
    <property type="entry name" value="Ribonuclease Z/Hydroxyacylglutathione hydrolase-like"/>
    <property type="match status" value="1"/>
</dbReference>
<dbReference type="RefSeq" id="WP_138576489.1">
    <property type="nucleotide sequence ID" value="NZ_CP040818.1"/>
</dbReference>
<keyword evidence="3" id="KW-1185">Reference proteome</keyword>
<proteinExistence type="predicted"/>
<feature type="domain" description="Metallo-beta-lactamase" evidence="1">
    <location>
        <begin position="38"/>
        <end position="221"/>
    </location>
</feature>
<protein>
    <submittedName>
        <fullName evidence="2">MBL fold metallo-hydrolase</fullName>
    </submittedName>
</protein>
<sequence length="308" mass="32210">MPSPFITDHRPVHGVIERLAPGVRVITAPNAGPMTFTGTRSYLVGEGDVALIDPGPDDPAHFEALCAVLAAGERISHILVTHSHSDHSPLAARMRARTGAPVFGFGPHGAGMSAQMQALAASGAELGGGEGADHGFAPDIALGEGDRVSGSGWALTALHTPGHLSNHLSFALEGEGALFSGDHVMGWATTLVSPPEGDLAAFMTSLRRLQERDDRVYYPGHGAPVAEPAALVAHVLSHRQQREAQIRAALERGPATPAVLAERIYSGLDARLLPAARRNVLAHLLDLVQRGLVAPEGEMSAGAVFRRA</sequence>
<gene>
    <name evidence="2" type="ORF">FDP22_02535</name>
</gene>
<evidence type="ECO:0000313" key="2">
    <source>
        <dbReference type="EMBL" id="QDL90763.1"/>
    </source>
</evidence>
<dbReference type="SUPFAM" id="SSF56281">
    <property type="entry name" value="Metallo-hydrolase/oxidoreductase"/>
    <property type="match status" value="1"/>
</dbReference>